<dbReference type="WBParaSite" id="ACRNAN_scaffold3102.g15283.t2">
    <property type="protein sequence ID" value="ACRNAN_scaffold3102.g15283.t2"/>
    <property type="gene ID" value="ACRNAN_scaffold3102.g15283"/>
</dbReference>
<dbReference type="Pfam" id="PF00092">
    <property type="entry name" value="VWA"/>
    <property type="match status" value="2"/>
</dbReference>
<sequence>MQTSTSPIAISSTGVSSSTQQTTTISPTSAAECSMDALSAYLDVILLIDTSNNMGSSNLQQIANITSSILQKFSIGNQPAIQARNTRVAVVTYDTQATIVANYTNINSIGDVSNLLNGLSVSTHSDVNIYDAFVKANYIMNSCTDIGSINCSFNPYNRPEAIVLFASAIGSTNTTNLINLVIDEAFFDTATVITANFNQQDTALTTILNNITYNIYVNTSMYNLNGNSTSFKEDLEWAILQAPILSNAKQQFIDAFWGPFQLPQLYFGLHKNFQEKWSWYNYDFAFMKANYIITNCSGLFCGIINGRPTSIILFASSTNASDFGEILNVASEEKFYTSATIITVNYNTQDQDLTTLLNNITWNYYVNAPMYNFVANSTSLQADLEWAILQANCFCGDNGGTQLVYYDKLSDFTSWAPGDPTTGSCAILSTADGVHMYWKSGDCTSSSTNVTSVMCQAQACDASSVACCESCNIFLQATTMTTSPSISTLSPPSTVTECSTNTSTAYVDVILLIDTSNHMSAANLQKITTTMSTVLQKFTIGNQINITQGYRNTRVAVVNYDKQANIAANFTNINSSTELSTVLNNLKVSNNSEANIYDAFMKANYIVTNCTEWFCGIIHGRPVSIILFASSTNASNFGEILNVASEEEFYTSATIITVNYNTQDQDLATLLNNITWNYYANAPICPISLAGHRAILRQVHALYYQRPMEFTCIGKAEIVLRVLLMSPV</sequence>
<dbReference type="SMART" id="SM00327">
    <property type="entry name" value="VWA"/>
    <property type="match status" value="2"/>
</dbReference>
<evidence type="ECO:0000313" key="4">
    <source>
        <dbReference type="WBParaSite" id="ACRNAN_scaffold3102.g15283.t2"/>
    </source>
</evidence>
<dbReference type="SUPFAM" id="SSF53300">
    <property type="entry name" value="vWA-like"/>
    <property type="match status" value="2"/>
</dbReference>
<evidence type="ECO:0000313" key="3">
    <source>
        <dbReference type="Proteomes" id="UP000887540"/>
    </source>
</evidence>
<organism evidence="3 4">
    <name type="scientific">Acrobeloides nanus</name>
    <dbReference type="NCBI Taxonomy" id="290746"/>
    <lineage>
        <taxon>Eukaryota</taxon>
        <taxon>Metazoa</taxon>
        <taxon>Ecdysozoa</taxon>
        <taxon>Nematoda</taxon>
        <taxon>Chromadorea</taxon>
        <taxon>Rhabditida</taxon>
        <taxon>Tylenchina</taxon>
        <taxon>Cephalobomorpha</taxon>
        <taxon>Cephaloboidea</taxon>
        <taxon>Cephalobidae</taxon>
        <taxon>Acrobeloides</taxon>
    </lineage>
</organism>
<feature type="domain" description="VWFA" evidence="2">
    <location>
        <begin position="508"/>
        <end position="675"/>
    </location>
</feature>
<feature type="region of interest" description="Disordered" evidence="1">
    <location>
        <begin position="1"/>
        <end position="23"/>
    </location>
</feature>
<reference evidence="4" key="1">
    <citation type="submission" date="2022-11" db="UniProtKB">
        <authorList>
            <consortium name="WormBaseParasite"/>
        </authorList>
    </citation>
    <scope>IDENTIFICATION</scope>
</reference>
<accession>A0A914DNN4</accession>
<evidence type="ECO:0000259" key="2">
    <source>
        <dbReference type="PROSITE" id="PS50234"/>
    </source>
</evidence>
<keyword evidence="3" id="KW-1185">Reference proteome</keyword>
<proteinExistence type="predicted"/>
<dbReference type="InterPro" id="IPR002035">
    <property type="entry name" value="VWF_A"/>
</dbReference>
<evidence type="ECO:0000256" key="1">
    <source>
        <dbReference type="SAM" id="MobiDB-lite"/>
    </source>
</evidence>
<dbReference type="PROSITE" id="PS50234">
    <property type="entry name" value="VWFA"/>
    <property type="match status" value="2"/>
</dbReference>
<name>A0A914DNN4_9BILA</name>
<protein>
    <submittedName>
        <fullName evidence="4">VWFA domain-containing protein</fullName>
    </submittedName>
</protein>
<dbReference type="AlphaFoldDB" id="A0A914DNN4"/>
<dbReference type="PANTHER" id="PTHR31024">
    <property type="entry name" value="C-TYPE LECTIN"/>
    <property type="match status" value="1"/>
</dbReference>
<dbReference type="PANTHER" id="PTHR31024:SF3">
    <property type="entry name" value="C-TYPE LECTIN-RELATED"/>
    <property type="match status" value="1"/>
</dbReference>
<feature type="domain" description="VWFA" evidence="2">
    <location>
        <begin position="43"/>
        <end position="239"/>
    </location>
</feature>
<dbReference type="InterPro" id="IPR036465">
    <property type="entry name" value="vWFA_dom_sf"/>
</dbReference>
<dbReference type="Gene3D" id="3.40.50.410">
    <property type="entry name" value="von Willebrand factor, type A domain"/>
    <property type="match status" value="2"/>
</dbReference>
<dbReference type="CDD" id="cd01450">
    <property type="entry name" value="vWFA_subfamily_ECM"/>
    <property type="match status" value="1"/>
</dbReference>
<dbReference type="Proteomes" id="UP000887540">
    <property type="component" value="Unplaced"/>
</dbReference>